<dbReference type="Gene3D" id="2.80.10.50">
    <property type="match status" value="1"/>
</dbReference>
<dbReference type="GO" id="GO:0005737">
    <property type="term" value="C:cytoplasm"/>
    <property type="evidence" value="ECO:0007669"/>
    <property type="project" value="UniProtKB-ARBA"/>
</dbReference>
<dbReference type="GO" id="GO:0060271">
    <property type="term" value="P:cilium assembly"/>
    <property type="evidence" value="ECO:0007669"/>
    <property type="project" value="TreeGrafter"/>
</dbReference>
<evidence type="ECO:0000313" key="2">
    <source>
        <dbReference type="Proteomes" id="UP001488838"/>
    </source>
</evidence>
<dbReference type="Proteomes" id="UP001488838">
    <property type="component" value="Unassembled WGS sequence"/>
</dbReference>
<dbReference type="Pfam" id="PF24569">
    <property type="entry name" value="CFAP161"/>
    <property type="match status" value="2"/>
</dbReference>
<proteinExistence type="predicted"/>
<dbReference type="PANTHER" id="PTHR24274">
    <property type="entry name" value="CILIA- AND FLAGELLA-ASSOCIATED PROTEIN 161"/>
    <property type="match status" value="1"/>
</dbReference>
<accession>A0AAW0ILA3</accession>
<sequence length="343" mass="38495">MAQNLYGPGVRMGNWNEDVFLEEERMRDFLEKREKGELLIQRNRRLKKNLLRPMELSVSQDGFVHYGDKVILVNPNHARGEEAGVFLEGDLCLCVSPDEIKAQLCDELEIPCAVSAVQTTVPTGRNTFTILSDSTDRSAVGQVLRYGQSFCLGIAAGLECKMEGGGNRVLEAAFVPTGCTVSLVAHSPAFSVAVTLPMCRFQLYLSSDHRTLLKSSKKSWLQEVTLTDENSHLNCWQATFLDPQLRLEYEGFPVRANEKLVIYHRHTNRALAAHRHLPLRTYFGKEVEVAAHTHLDSHKVEKPKNHWMLVTGNPRNKATTMLDLPKPPTDDTRAVEQAMGIST</sequence>
<dbReference type="EMBL" id="JBBHLL010000115">
    <property type="protein sequence ID" value="KAK7815215.1"/>
    <property type="molecule type" value="Genomic_DNA"/>
</dbReference>
<organism evidence="1 2">
    <name type="scientific">Myodes glareolus</name>
    <name type="common">Bank vole</name>
    <name type="synonym">Clethrionomys glareolus</name>
    <dbReference type="NCBI Taxonomy" id="447135"/>
    <lineage>
        <taxon>Eukaryota</taxon>
        <taxon>Metazoa</taxon>
        <taxon>Chordata</taxon>
        <taxon>Craniata</taxon>
        <taxon>Vertebrata</taxon>
        <taxon>Euteleostomi</taxon>
        <taxon>Mammalia</taxon>
        <taxon>Eutheria</taxon>
        <taxon>Euarchontoglires</taxon>
        <taxon>Glires</taxon>
        <taxon>Rodentia</taxon>
        <taxon>Myomorpha</taxon>
        <taxon>Muroidea</taxon>
        <taxon>Cricetidae</taxon>
        <taxon>Arvicolinae</taxon>
        <taxon>Myodes</taxon>
    </lineage>
</organism>
<comment type="caution">
    <text evidence="1">The sequence shown here is derived from an EMBL/GenBank/DDBJ whole genome shotgun (WGS) entry which is preliminary data.</text>
</comment>
<gene>
    <name evidence="1" type="ORF">U0070_021178</name>
</gene>
<keyword evidence="2" id="KW-1185">Reference proteome</keyword>
<name>A0AAW0ILA3_MYOGA</name>
<dbReference type="AlphaFoldDB" id="A0AAW0ILA3"/>
<evidence type="ECO:0000313" key="1">
    <source>
        <dbReference type="EMBL" id="KAK7815215.1"/>
    </source>
</evidence>
<reference evidence="1 2" key="1">
    <citation type="journal article" date="2023" name="bioRxiv">
        <title>Conserved and derived expression patterns and positive selection on dental genes reveal complex evolutionary context of ever-growing rodent molars.</title>
        <authorList>
            <person name="Calamari Z.T."/>
            <person name="Song A."/>
            <person name="Cohen E."/>
            <person name="Akter M."/>
            <person name="Roy R.D."/>
            <person name="Hallikas O."/>
            <person name="Christensen M.M."/>
            <person name="Li P."/>
            <person name="Marangoni P."/>
            <person name="Jernvall J."/>
            <person name="Klein O.D."/>
        </authorList>
    </citation>
    <scope>NUCLEOTIDE SEQUENCE [LARGE SCALE GENOMIC DNA]</scope>
    <source>
        <strain evidence="1">V071</strain>
    </source>
</reference>
<dbReference type="GO" id="GO:0031514">
    <property type="term" value="C:motile cilium"/>
    <property type="evidence" value="ECO:0007669"/>
    <property type="project" value="TreeGrafter"/>
</dbReference>
<evidence type="ECO:0008006" key="3">
    <source>
        <dbReference type="Google" id="ProtNLM"/>
    </source>
</evidence>
<protein>
    <recommendedName>
        <fullName evidence="3">Cilia- and flagella-associated protein 161</fullName>
    </recommendedName>
</protein>
<dbReference type="SUPFAM" id="SSF82109">
    <property type="entry name" value="MIR domain"/>
    <property type="match status" value="1"/>
</dbReference>
<dbReference type="InterPro" id="IPR036300">
    <property type="entry name" value="MIR_dom_sf"/>
</dbReference>
<dbReference type="PANTHER" id="PTHR24274:SF1">
    <property type="entry name" value="CILIA- AND FLAGELLA-ASSOCIATED PROTEIN 161"/>
    <property type="match status" value="1"/>
</dbReference>
<dbReference type="InterPro" id="IPR055325">
    <property type="entry name" value="CF161"/>
</dbReference>